<evidence type="ECO:0000259" key="1">
    <source>
        <dbReference type="PROSITE" id="PS50006"/>
    </source>
</evidence>
<dbReference type="GO" id="GO:0005694">
    <property type="term" value="C:chromosome"/>
    <property type="evidence" value="ECO:0007669"/>
    <property type="project" value="TreeGrafter"/>
</dbReference>
<dbReference type="PANTHER" id="PTHR21603">
    <property type="entry name" value="ANTIGEN KI-67-LIKE PROTEIN"/>
    <property type="match status" value="1"/>
</dbReference>
<dbReference type="OMA" id="NDIRIYV"/>
<evidence type="ECO:0000313" key="2">
    <source>
        <dbReference type="EMBL" id="KDR09126.1"/>
    </source>
</evidence>
<keyword evidence="4" id="KW-1185">Reference proteome</keyword>
<dbReference type="PANTHER" id="PTHR21603:SF18">
    <property type="entry name" value="ANTIGEN KI-67-LIKE PROTEIN"/>
    <property type="match status" value="1"/>
</dbReference>
<dbReference type="Proteomes" id="UP000027135">
    <property type="component" value="Unassembled WGS sequence"/>
</dbReference>
<dbReference type="PROSITE" id="PS50006">
    <property type="entry name" value="FHA_DOMAIN"/>
    <property type="match status" value="1"/>
</dbReference>
<dbReference type="GO" id="GO:0005634">
    <property type="term" value="C:nucleus"/>
    <property type="evidence" value="ECO:0007669"/>
    <property type="project" value="TreeGrafter"/>
</dbReference>
<proteinExistence type="predicted"/>
<protein>
    <submittedName>
        <fullName evidence="2">Antigen KI-67</fullName>
    </submittedName>
</protein>
<dbReference type="EMBL" id="KK853273">
    <property type="protein sequence ID" value="KDR09126.1"/>
    <property type="molecule type" value="Genomic_DNA"/>
</dbReference>
<sequence length="95" mass="10661">MIARGHLIFIKHNGRDGSIYPVTTPTCSVGRGYDNDIRIYVQSVSEVHCEICTSDFQPAVLKNLSSINPTKVNNVSIRENEHYLEHGDMITTGER</sequence>
<reference evidence="2 4" key="1">
    <citation type="journal article" date="2014" name="Nat. Commun.">
        <title>Molecular traces of alternative social organization in a termite genome.</title>
        <authorList>
            <person name="Terrapon N."/>
            <person name="Li C."/>
            <person name="Robertson H.M."/>
            <person name="Ji L."/>
            <person name="Meng X."/>
            <person name="Booth W."/>
            <person name="Chen Z."/>
            <person name="Childers C.P."/>
            <person name="Glastad K.M."/>
            <person name="Gokhale K."/>
            <person name="Gowin J."/>
            <person name="Gronenberg W."/>
            <person name="Hermansen R.A."/>
            <person name="Hu H."/>
            <person name="Hunt B.G."/>
            <person name="Huylmans A.K."/>
            <person name="Khalil S.M."/>
            <person name="Mitchell R.D."/>
            <person name="Munoz-Torres M.C."/>
            <person name="Mustard J.A."/>
            <person name="Pan H."/>
            <person name="Reese J.T."/>
            <person name="Scharf M.E."/>
            <person name="Sun F."/>
            <person name="Vogel H."/>
            <person name="Xiao J."/>
            <person name="Yang W."/>
            <person name="Yang Z."/>
            <person name="Yang Z."/>
            <person name="Zhou J."/>
            <person name="Zhu J."/>
            <person name="Brent C.S."/>
            <person name="Elsik C.G."/>
            <person name="Goodisman M.A."/>
            <person name="Liberles D.A."/>
            <person name="Roe R.M."/>
            <person name="Vargo E.L."/>
            <person name="Vilcinskas A."/>
            <person name="Wang J."/>
            <person name="Bornberg-Bauer E."/>
            <person name="Korb J."/>
            <person name="Zhang G."/>
            <person name="Liebig J."/>
        </authorList>
    </citation>
    <scope>NUCLEOTIDE SEQUENCE [LARGE SCALE GENOMIC DNA]</scope>
    <source>
        <tissue evidence="2">Whole organism</tissue>
    </source>
</reference>
<dbReference type="SMART" id="SM00240">
    <property type="entry name" value="FHA"/>
    <property type="match status" value="1"/>
</dbReference>
<dbReference type="Gene3D" id="2.60.200.20">
    <property type="match status" value="1"/>
</dbReference>
<dbReference type="GO" id="GO:0007088">
    <property type="term" value="P:regulation of mitotic nuclear division"/>
    <property type="evidence" value="ECO:0007669"/>
    <property type="project" value="TreeGrafter"/>
</dbReference>
<dbReference type="SUPFAM" id="SSF49879">
    <property type="entry name" value="SMAD/FHA domain"/>
    <property type="match status" value="1"/>
</dbReference>
<dbReference type="InParanoid" id="A0A067QLW3"/>
<evidence type="ECO:0000313" key="3">
    <source>
        <dbReference type="EMBL" id="KDR09127.1"/>
    </source>
</evidence>
<dbReference type="AlphaFoldDB" id="A0A067QLW3"/>
<gene>
    <name evidence="2" type="ORF">L798_01319</name>
    <name evidence="3" type="ORF">L798_01320</name>
</gene>
<dbReference type="STRING" id="136037.A0A067QLW3"/>
<dbReference type="Pfam" id="PF00498">
    <property type="entry name" value="FHA"/>
    <property type="match status" value="1"/>
</dbReference>
<feature type="domain" description="FHA" evidence="1">
    <location>
        <begin position="27"/>
        <end position="77"/>
    </location>
</feature>
<dbReference type="CDD" id="cd22673">
    <property type="entry name" value="FHA_Ki67"/>
    <property type="match status" value="1"/>
</dbReference>
<accession>A0A067QLW3</accession>
<dbReference type="InterPro" id="IPR000253">
    <property type="entry name" value="FHA_dom"/>
</dbReference>
<dbReference type="InterPro" id="IPR008984">
    <property type="entry name" value="SMAD_FHA_dom_sf"/>
</dbReference>
<dbReference type="EMBL" id="KK853273">
    <property type="protein sequence ID" value="KDR09127.1"/>
    <property type="molecule type" value="Genomic_DNA"/>
</dbReference>
<dbReference type="GO" id="GO:0051983">
    <property type="term" value="P:regulation of chromosome segregation"/>
    <property type="evidence" value="ECO:0007669"/>
    <property type="project" value="TreeGrafter"/>
</dbReference>
<evidence type="ECO:0000313" key="4">
    <source>
        <dbReference type="Proteomes" id="UP000027135"/>
    </source>
</evidence>
<name>A0A067QLW3_ZOONE</name>
<organism evidence="2 4">
    <name type="scientific">Zootermopsis nevadensis</name>
    <name type="common">Dampwood termite</name>
    <dbReference type="NCBI Taxonomy" id="136037"/>
    <lineage>
        <taxon>Eukaryota</taxon>
        <taxon>Metazoa</taxon>
        <taxon>Ecdysozoa</taxon>
        <taxon>Arthropoda</taxon>
        <taxon>Hexapoda</taxon>
        <taxon>Insecta</taxon>
        <taxon>Pterygota</taxon>
        <taxon>Neoptera</taxon>
        <taxon>Polyneoptera</taxon>
        <taxon>Dictyoptera</taxon>
        <taxon>Blattodea</taxon>
        <taxon>Blattoidea</taxon>
        <taxon>Termitoidae</taxon>
        <taxon>Termopsidae</taxon>
        <taxon>Zootermopsis</taxon>
    </lineage>
</organism>